<dbReference type="InterPro" id="IPR052158">
    <property type="entry name" value="INH-QAR"/>
</dbReference>
<gene>
    <name evidence="5" type="ORF">SAMN04489745_2431</name>
</gene>
<dbReference type="GO" id="GO:0043565">
    <property type="term" value="F:sequence-specific DNA binding"/>
    <property type="evidence" value="ECO:0007669"/>
    <property type="project" value="InterPro"/>
</dbReference>
<name>A0A1H4R038_9MICC</name>
<dbReference type="InterPro" id="IPR029062">
    <property type="entry name" value="Class_I_gatase-like"/>
</dbReference>
<dbReference type="EMBL" id="FNSN01000003">
    <property type="protein sequence ID" value="SEC25127.1"/>
    <property type="molecule type" value="Genomic_DNA"/>
</dbReference>
<dbReference type="Proteomes" id="UP000182652">
    <property type="component" value="Unassembled WGS sequence"/>
</dbReference>
<dbReference type="PANTHER" id="PTHR43130:SF3">
    <property type="entry name" value="HTH-TYPE TRANSCRIPTIONAL REGULATOR RV1931C"/>
    <property type="match status" value="1"/>
</dbReference>
<dbReference type="RefSeq" id="WP_066215569.1">
    <property type="nucleotide sequence ID" value="NZ_FNSN01000003.1"/>
</dbReference>
<dbReference type="Pfam" id="PF01965">
    <property type="entry name" value="DJ-1_PfpI"/>
    <property type="match status" value="1"/>
</dbReference>
<dbReference type="InterPro" id="IPR018062">
    <property type="entry name" value="HTH_AraC-typ_CS"/>
</dbReference>
<evidence type="ECO:0000259" key="4">
    <source>
        <dbReference type="PROSITE" id="PS01124"/>
    </source>
</evidence>
<keyword evidence="1" id="KW-0805">Transcription regulation</keyword>
<evidence type="ECO:0000256" key="3">
    <source>
        <dbReference type="ARBA" id="ARBA00023163"/>
    </source>
</evidence>
<dbReference type="Gene3D" id="3.40.50.880">
    <property type="match status" value="1"/>
</dbReference>
<accession>A0A1H4R038</accession>
<dbReference type="STRING" id="156980.SAMN04489745_2431"/>
<feature type="domain" description="HTH araC/xylS-type" evidence="4">
    <location>
        <begin position="219"/>
        <end position="317"/>
    </location>
</feature>
<dbReference type="Gene3D" id="1.10.10.60">
    <property type="entry name" value="Homeodomain-like"/>
    <property type="match status" value="1"/>
</dbReference>
<dbReference type="InterPro" id="IPR009057">
    <property type="entry name" value="Homeodomain-like_sf"/>
</dbReference>
<sequence>MHHTAAAPRVAVLAFDGINPFHLSVPSLVWGSESPRGAMEPWDITVVGRRPGPLRTGAGYSLLVERGLEALDDADLVVVPWWSDPTTAAPSDVTDALRRAHERGAVVVGLCLGVFVVADSGLLDGREATTHWSWTGTFRDRFPAVRLSPERLYVDEGSLVTGAGATAGIDTCLHLLARHRGQETANRVARRIVAAPHRPGGQAQFIEAPVPREESDPVTGAMTWALDRLHEPLGIDALAARAHQSRSTFTRSFRARTGTTVHQWLVTQRLALARELLESSALDIESVARRAGFGTAARLREHFARHLDTTPSRYREEFGVPAGV</sequence>
<dbReference type="PROSITE" id="PS01124">
    <property type="entry name" value="HTH_ARAC_FAMILY_2"/>
    <property type="match status" value="1"/>
</dbReference>
<dbReference type="PROSITE" id="PS00041">
    <property type="entry name" value="HTH_ARAC_FAMILY_1"/>
    <property type="match status" value="1"/>
</dbReference>
<organism evidence="5 6">
    <name type="scientific">Arthrobacter woluwensis</name>
    <dbReference type="NCBI Taxonomy" id="156980"/>
    <lineage>
        <taxon>Bacteria</taxon>
        <taxon>Bacillati</taxon>
        <taxon>Actinomycetota</taxon>
        <taxon>Actinomycetes</taxon>
        <taxon>Micrococcales</taxon>
        <taxon>Micrococcaceae</taxon>
        <taxon>Arthrobacter</taxon>
    </lineage>
</organism>
<keyword evidence="3" id="KW-0804">Transcription</keyword>
<dbReference type="SUPFAM" id="SSF46689">
    <property type="entry name" value="Homeodomain-like"/>
    <property type="match status" value="2"/>
</dbReference>
<evidence type="ECO:0000256" key="2">
    <source>
        <dbReference type="ARBA" id="ARBA00023125"/>
    </source>
</evidence>
<reference evidence="5 6" key="1">
    <citation type="submission" date="2016-10" db="EMBL/GenBank/DDBJ databases">
        <authorList>
            <person name="de Groot N.N."/>
        </authorList>
    </citation>
    <scope>NUCLEOTIDE SEQUENCE [LARGE SCALE GENOMIC DNA]</scope>
    <source>
        <strain evidence="5 6">DSM 10495</strain>
    </source>
</reference>
<dbReference type="CDD" id="cd03137">
    <property type="entry name" value="GATase1_AraC_1"/>
    <property type="match status" value="1"/>
</dbReference>
<dbReference type="AlphaFoldDB" id="A0A1H4R038"/>
<evidence type="ECO:0000313" key="6">
    <source>
        <dbReference type="Proteomes" id="UP000182652"/>
    </source>
</evidence>
<dbReference type="InterPro" id="IPR002818">
    <property type="entry name" value="DJ-1/PfpI"/>
</dbReference>
<dbReference type="InterPro" id="IPR018060">
    <property type="entry name" value="HTH_AraC"/>
</dbReference>
<dbReference type="SUPFAM" id="SSF52317">
    <property type="entry name" value="Class I glutamine amidotransferase-like"/>
    <property type="match status" value="1"/>
</dbReference>
<keyword evidence="2 5" id="KW-0238">DNA-binding</keyword>
<keyword evidence="6" id="KW-1185">Reference proteome</keyword>
<evidence type="ECO:0000256" key="1">
    <source>
        <dbReference type="ARBA" id="ARBA00023015"/>
    </source>
</evidence>
<dbReference type="PANTHER" id="PTHR43130">
    <property type="entry name" value="ARAC-FAMILY TRANSCRIPTIONAL REGULATOR"/>
    <property type="match status" value="1"/>
</dbReference>
<evidence type="ECO:0000313" key="5">
    <source>
        <dbReference type="EMBL" id="SEC25127.1"/>
    </source>
</evidence>
<proteinExistence type="predicted"/>
<dbReference type="Pfam" id="PF12833">
    <property type="entry name" value="HTH_18"/>
    <property type="match status" value="1"/>
</dbReference>
<protein>
    <submittedName>
        <fullName evidence="5">Transcriptional regulator GlxA family, contains an amidase domain and an AraC-type DNA-binding HTH domain</fullName>
    </submittedName>
</protein>
<dbReference type="GO" id="GO:0003700">
    <property type="term" value="F:DNA-binding transcription factor activity"/>
    <property type="evidence" value="ECO:0007669"/>
    <property type="project" value="InterPro"/>
</dbReference>
<dbReference type="SMART" id="SM00342">
    <property type="entry name" value="HTH_ARAC"/>
    <property type="match status" value="1"/>
</dbReference>